<dbReference type="Proteomes" id="UP000234474">
    <property type="component" value="Unassembled WGS sequence"/>
</dbReference>
<accession>A0A2I1CJC7</accession>
<name>A0A2I1CJC7_ASPN1</name>
<evidence type="ECO:0000313" key="2">
    <source>
        <dbReference type="Proteomes" id="UP000234474"/>
    </source>
</evidence>
<dbReference type="RefSeq" id="XP_024686315.1">
    <property type="nucleotide sequence ID" value="XM_024828831.1"/>
</dbReference>
<evidence type="ECO:0000313" key="1">
    <source>
        <dbReference type="EMBL" id="PKX97720.1"/>
    </source>
</evidence>
<dbReference type="OrthoDB" id="5423818at2759"/>
<dbReference type="AlphaFoldDB" id="A0A2I1CJC7"/>
<protein>
    <submittedName>
        <fullName evidence="1">Uncharacterized protein</fullName>
    </submittedName>
</protein>
<dbReference type="EMBL" id="MSZS01000002">
    <property type="protein sequence ID" value="PKX97720.1"/>
    <property type="molecule type" value="Genomic_DNA"/>
</dbReference>
<organism evidence="1 2">
    <name type="scientific">Aspergillus novofumigatus (strain IBT 16806)</name>
    <dbReference type="NCBI Taxonomy" id="1392255"/>
    <lineage>
        <taxon>Eukaryota</taxon>
        <taxon>Fungi</taxon>
        <taxon>Dikarya</taxon>
        <taxon>Ascomycota</taxon>
        <taxon>Pezizomycotina</taxon>
        <taxon>Eurotiomycetes</taxon>
        <taxon>Eurotiomycetidae</taxon>
        <taxon>Eurotiales</taxon>
        <taxon>Aspergillaceae</taxon>
        <taxon>Aspergillus</taxon>
        <taxon>Aspergillus subgen. Fumigati</taxon>
    </lineage>
</organism>
<comment type="caution">
    <text evidence="1">The sequence shown here is derived from an EMBL/GenBank/DDBJ whole genome shotgun (WGS) entry which is preliminary data.</text>
</comment>
<dbReference type="GeneID" id="36536157"/>
<keyword evidence="2" id="KW-1185">Reference proteome</keyword>
<dbReference type="VEuPathDB" id="FungiDB:P174DRAFT_449300"/>
<reference evidence="2" key="1">
    <citation type="journal article" date="2018" name="Proc. Natl. Acad. Sci. U.S.A.">
        <title>Linking secondary metabolites to gene clusters through genome sequencing of six diverse Aspergillus species.</title>
        <authorList>
            <person name="Kaerboelling I."/>
            <person name="Vesth T.C."/>
            <person name="Frisvad J.C."/>
            <person name="Nybo J.L."/>
            <person name="Theobald S."/>
            <person name="Kuo A."/>
            <person name="Bowyer P."/>
            <person name="Matsuda Y."/>
            <person name="Mondo S."/>
            <person name="Lyhne E.K."/>
            <person name="Kogle M.E."/>
            <person name="Clum A."/>
            <person name="Lipzen A."/>
            <person name="Salamov A."/>
            <person name="Ngan C.Y."/>
            <person name="Daum C."/>
            <person name="Chiniquy J."/>
            <person name="Barry K."/>
            <person name="LaButti K."/>
            <person name="Haridas S."/>
            <person name="Simmons B.A."/>
            <person name="Magnuson J.K."/>
            <person name="Mortensen U.H."/>
            <person name="Larsen T.O."/>
            <person name="Grigoriev I.V."/>
            <person name="Baker S.E."/>
            <person name="Andersen M.R."/>
        </authorList>
    </citation>
    <scope>NUCLEOTIDE SEQUENCE [LARGE SCALE GENOMIC DNA]</scope>
    <source>
        <strain evidence="2">IBT 16806</strain>
    </source>
</reference>
<proteinExistence type="predicted"/>
<gene>
    <name evidence="1" type="ORF">P174DRAFT_449300</name>
</gene>
<sequence>MTRGYCIAKDLAQAWQGLTLSDVDAVEGNALNAPRSLSTMDEPFRIANGMTISSDDLWHDSLPQSMDDDTPKQLIFGQDFFPPPGKLSMSAANGLRAG</sequence>